<name>A0ABM8UHP6_9GAMM</name>
<evidence type="ECO:0000256" key="5">
    <source>
        <dbReference type="ARBA" id="ARBA00022618"/>
    </source>
</evidence>
<gene>
    <name evidence="10 11" type="primary">tolR</name>
    <name evidence="11" type="ORF">LYB30171_02186</name>
</gene>
<feature type="transmembrane region" description="Helical" evidence="10">
    <location>
        <begin position="21"/>
        <end position="42"/>
    </location>
</feature>
<dbReference type="Proteomes" id="UP000680116">
    <property type="component" value="Chromosome"/>
</dbReference>
<keyword evidence="4 10" id="KW-0997">Cell inner membrane</keyword>
<keyword evidence="9 10" id="KW-0131">Cell cycle</keyword>
<dbReference type="InterPro" id="IPR003400">
    <property type="entry name" value="ExbD"/>
</dbReference>
<protein>
    <recommendedName>
        <fullName evidence="10">Tol-Pal system protein TolR</fullName>
    </recommendedName>
</protein>
<evidence type="ECO:0000256" key="1">
    <source>
        <dbReference type="ARBA" id="ARBA00004162"/>
    </source>
</evidence>
<comment type="similarity">
    <text evidence="2 10">Belongs to the ExbD/TolR family.</text>
</comment>
<dbReference type="EMBL" id="OU015430">
    <property type="protein sequence ID" value="CAG4976464.1"/>
    <property type="molecule type" value="Genomic_DNA"/>
</dbReference>
<dbReference type="InterPro" id="IPR014168">
    <property type="entry name" value="Tol-Pal_TolR"/>
</dbReference>
<evidence type="ECO:0000256" key="4">
    <source>
        <dbReference type="ARBA" id="ARBA00022519"/>
    </source>
</evidence>
<keyword evidence="5 10" id="KW-0132">Cell division</keyword>
<evidence type="ECO:0000256" key="8">
    <source>
        <dbReference type="ARBA" id="ARBA00023136"/>
    </source>
</evidence>
<keyword evidence="3 10" id="KW-1003">Cell membrane</keyword>
<dbReference type="PANTHER" id="PTHR30558">
    <property type="entry name" value="EXBD MEMBRANE COMPONENT OF PMF-DRIVEN MACROMOLECULE IMPORT SYSTEM"/>
    <property type="match status" value="1"/>
</dbReference>
<dbReference type="Gene3D" id="3.30.420.270">
    <property type="match status" value="1"/>
</dbReference>
<evidence type="ECO:0000313" key="12">
    <source>
        <dbReference type="Proteomes" id="UP000680116"/>
    </source>
</evidence>
<evidence type="ECO:0000256" key="7">
    <source>
        <dbReference type="ARBA" id="ARBA00022989"/>
    </source>
</evidence>
<sequence>MAMTSNGRRIRKRRLKAEINVVPYIDVMLVLLIIFMVTAPLLNLGVDIELPRSNAKTISQDKDPVIVSVDKDGNYFLAVQGGEQEALSAEALEAKVAAFVRQNPDVPVYVAGDRDANYEVVLRAMVLLQNADVPRVGLMSAPSEAVQQ</sequence>
<keyword evidence="7 10" id="KW-1133">Transmembrane helix</keyword>
<proteinExistence type="inferred from homology"/>
<keyword evidence="12" id="KW-1185">Reference proteome</keyword>
<evidence type="ECO:0000256" key="10">
    <source>
        <dbReference type="HAMAP-Rule" id="MF_02203"/>
    </source>
</evidence>
<evidence type="ECO:0000256" key="6">
    <source>
        <dbReference type="ARBA" id="ARBA00022692"/>
    </source>
</evidence>
<dbReference type="NCBIfam" id="TIGR02801">
    <property type="entry name" value="tolR"/>
    <property type="match status" value="1"/>
</dbReference>
<comment type="function">
    <text evidence="10">Part of the Tol-Pal system, which plays a role in outer membrane invagination during cell division and is important for maintaining outer membrane integrity.</text>
</comment>
<evidence type="ECO:0000256" key="2">
    <source>
        <dbReference type="ARBA" id="ARBA00005811"/>
    </source>
</evidence>
<keyword evidence="6 10" id="KW-0812">Transmembrane</keyword>
<dbReference type="HAMAP" id="MF_02203">
    <property type="entry name" value="TolR"/>
    <property type="match status" value="1"/>
</dbReference>
<organism evidence="11 12">
    <name type="scientific">Novilysobacter luteus</name>
    <dbReference type="NCBI Taxonomy" id="2822368"/>
    <lineage>
        <taxon>Bacteria</taxon>
        <taxon>Pseudomonadati</taxon>
        <taxon>Pseudomonadota</taxon>
        <taxon>Gammaproteobacteria</taxon>
        <taxon>Lysobacterales</taxon>
        <taxon>Lysobacteraceae</taxon>
        <taxon>Novilysobacter</taxon>
    </lineage>
</organism>
<dbReference type="PANTHER" id="PTHR30558:SF7">
    <property type="entry name" value="TOL-PAL SYSTEM PROTEIN TOLR"/>
    <property type="match status" value="1"/>
</dbReference>
<evidence type="ECO:0000256" key="9">
    <source>
        <dbReference type="ARBA" id="ARBA00023306"/>
    </source>
</evidence>
<keyword evidence="8 10" id="KW-0472">Membrane</keyword>
<evidence type="ECO:0000256" key="3">
    <source>
        <dbReference type="ARBA" id="ARBA00022475"/>
    </source>
</evidence>
<dbReference type="Pfam" id="PF02472">
    <property type="entry name" value="ExbD"/>
    <property type="match status" value="1"/>
</dbReference>
<accession>A0ABM8UHP6</accession>
<comment type="subunit">
    <text evidence="10">The Tol-Pal system is composed of five core proteins: the inner membrane proteins TolA, TolQ and TolR, the periplasmic protein TolB and the outer membrane protein Pal. They form a network linking the inner and outer membranes and the peptidoglycan layer.</text>
</comment>
<comment type="subcellular location">
    <subcellularLocation>
        <location evidence="10">Cell inner membrane</location>
        <topology evidence="10">Single-pass membrane protein</topology>
    </subcellularLocation>
    <subcellularLocation>
        <location evidence="1">Cell membrane</location>
        <topology evidence="1">Single-pass membrane protein</topology>
    </subcellularLocation>
</comment>
<reference evidence="11 12" key="1">
    <citation type="submission" date="2021-04" db="EMBL/GenBank/DDBJ databases">
        <authorList>
            <person name="Rodrigo-Torres L."/>
            <person name="Arahal R. D."/>
            <person name="Lucena T."/>
        </authorList>
    </citation>
    <scope>NUCLEOTIDE SEQUENCE [LARGE SCALE GENOMIC DNA]</scope>
    <source>
        <strain evidence="11 12">CECT 30171</strain>
    </source>
</reference>
<evidence type="ECO:0000313" key="11">
    <source>
        <dbReference type="EMBL" id="CAG4976464.1"/>
    </source>
</evidence>